<protein>
    <recommendedName>
        <fullName evidence="4">Snurportin-1</fullName>
    </recommendedName>
</protein>
<dbReference type="EMBL" id="CAUYUJ010014871">
    <property type="protein sequence ID" value="CAK0847109.1"/>
    <property type="molecule type" value="Genomic_DNA"/>
</dbReference>
<sequence length="125" mass="12594">MRAGGGAAALEGLACDSVHLSADGAPFRRRWVVLHGDLLVVCAPGLAEAPVPCTAAELAGVAATALPLRGARASVQGCELLLDRGCCGAPPAPALLRLVFPGAASAAQDGPGCWPGQPRPPRRQR</sequence>
<evidence type="ECO:0000313" key="3">
    <source>
        <dbReference type="Proteomes" id="UP001189429"/>
    </source>
</evidence>
<dbReference type="Proteomes" id="UP001189429">
    <property type="component" value="Unassembled WGS sequence"/>
</dbReference>
<accession>A0ABN9TMK8</accession>
<evidence type="ECO:0000256" key="1">
    <source>
        <dbReference type="SAM" id="MobiDB-lite"/>
    </source>
</evidence>
<evidence type="ECO:0008006" key="4">
    <source>
        <dbReference type="Google" id="ProtNLM"/>
    </source>
</evidence>
<comment type="caution">
    <text evidence="2">The sequence shown here is derived from an EMBL/GenBank/DDBJ whole genome shotgun (WGS) entry which is preliminary data.</text>
</comment>
<keyword evidence="3" id="KW-1185">Reference proteome</keyword>
<organism evidence="2 3">
    <name type="scientific">Prorocentrum cordatum</name>
    <dbReference type="NCBI Taxonomy" id="2364126"/>
    <lineage>
        <taxon>Eukaryota</taxon>
        <taxon>Sar</taxon>
        <taxon>Alveolata</taxon>
        <taxon>Dinophyceae</taxon>
        <taxon>Prorocentrales</taxon>
        <taxon>Prorocentraceae</taxon>
        <taxon>Prorocentrum</taxon>
    </lineage>
</organism>
<gene>
    <name evidence="2" type="ORF">PCOR1329_LOCUS40407</name>
</gene>
<proteinExistence type="predicted"/>
<evidence type="ECO:0000313" key="2">
    <source>
        <dbReference type="EMBL" id="CAK0847109.1"/>
    </source>
</evidence>
<feature type="region of interest" description="Disordered" evidence="1">
    <location>
        <begin position="105"/>
        <end position="125"/>
    </location>
</feature>
<name>A0ABN9TMK8_9DINO</name>
<feature type="non-terminal residue" evidence="2">
    <location>
        <position position="125"/>
    </location>
</feature>
<reference evidence="2" key="1">
    <citation type="submission" date="2023-10" db="EMBL/GenBank/DDBJ databases">
        <authorList>
            <person name="Chen Y."/>
            <person name="Shah S."/>
            <person name="Dougan E. K."/>
            <person name="Thang M."/>
            <person name="Chan C."/>
        </authorList>
    </citation>
    <scope>NUCLEOTIDE SEQUENCE [LARGE SCALE GENOMIC DNA]</scope>
</reference>